<evidence type="ECO:0000313" key="2">
    <source>
        <dbReference type="EMBL" id="KFG91078.1"/>
    </source>
</evidence>
<feature type="chain" id="PRO_5001813177" evidence="1">
    <location>
        <begin position="25"/>
        <end position="247"/>
    </location>
</feature>
<dbReference type="AlphaFoldDB" id="A0A086PCG0"/>
<sequence length="247" mass="27529">MRPAIVVLWCLVALVIFPPVQARAHDSADEVTKLSSEAAMVAAWEFARCSVKRSRDDVRTIIDPKFGTTVWSEQDEQIRLKRMWKLAGKNASCMRPGDSLKAPPRLFFDMLGGAMFLDKHRDSGLPDYSNIPPLFSTDSVKEAKVGRQRIGIALRLFAECVFRLNPGGVRALLQSRPFSKGEGNSLSELQPAMGTCVPAEEGAQLKLSKITLRQYLSMAAYLVDEAYDLSKQNKTSEMTREQGRLYA</sequence>
<name>A0A086PCG0_SPHHM</name>
<reference evidence="2" key="1">
    <citation type="submission" date="2014-08" db="EMBL/GenBank/DDBJ databases">
        <title>Draft genome sequences of Sphingobium herbicidovorans.</title>
        <authorList>
            <person name="Gan H.M."/>
            <person name="Gan H.Y."/>
            <person name="Savka M.A."/>
        </authorList>
    </citation>
    <scope>NUCLEOTIDE SEQUENCE [LARGE SCALE GENOMIC DNA]</scope>
    <source>
        <strain evidence="2">NBRC 16415</strain>
    </source>
</reference>
<dbReference type="OrthoDB" id="7473831at2"/>
<proteinExistence type="predicted"/>
<protein>
    <submittedName>
        <fullName evidence="2">Uncharacterized protein</fullName>
    </submittedName>
</protein>
<keyword evidence="3" id="KW-1185">Reference proteome</keyword>
<dbReference type="Proteomes" id="UP000024284">
    <property type="component" value="Unassembled WGS sequence"/>
</dbReference>
<keyword evidence="1" id="KW-0732">Signal</keyword>
<dbReference type="EMBL" id="JFZA02000006">
    <property type="protein sequence ID" value="KFG91078.1"/>
    <property type="molecule type" value="Genomic_DNA"/>
</dbReference>
<dbReference type="STRING" id="76947.GCA_002080435_02791"/>
<gene>
    <name evidence="2" type="ORF">BV98_001069</name>
</gene>
<accession>A0A086PCG0</accession>
<dbReference type="RefSeq" id="WP_037463276.1">
    <property type="nucleotide sequence ID" value="NZ_BCZD01000007.1"/>
</dbReference>
<comment type="caution">
    <text evidence="2">The sequence shown here is derived from an EMBL/GenBank/DDBJ whole genome shotgun (WGS) entry which is preliminary data.</text>
</comment>
<evidence type="ECO:0000313" key="3">
    <source>
        <dbReference type="Proteomes" id="UP000024284"/>
    </source>
</evidence>
<evidence type="ECO:0000256" key="1">
    <source>
        <dbReference type="SAM" id="SignalP"/>
    </source>
</evidence>
<organism evidence="2 3">
    <name type="scientific">Sphingobium herbicidovorans (strain ATCC 700291 / DSM 11019 / CCUG 56400 / KCTC 2939 / LMG 18315 / NBRC 16415 / MH)</name>
    <name type="common">Sphingomonas herbicidovorans</name>
    <dbReference type="NCBI Taxonomy" id="1219045"/>
    <lineage>
        <taxon>Bacteria</taxon>
        <taxon>Pseudomonadati</taxon>
        <taxon>Pseudomonadota</taxon>
        <taxon>Alphaproteobacteria</taxon>
        <taxon>Sphingomonadales</taxon>
        <taxon>Sphingomonadaceae</taxon>
        <taxon>Sphingobium</taxon>
    </lineage>
</organism>
<feature type="signal peptide" evidence="1">
    <location>
        <begin position="1"/>
        <end position="24"/>
    </location>
</feature>